<organism evidence="5 6">
    <name type="scientific">Xanthocytophaga flava</name>
    <dbReference type="NCBI Taxonomy" id="3048013"/>
    <lineage>
        <taxon>Bacteria</taxon>
        <taxon>Pseudomonadati</taxon>
        <taxon>Bacteroidota</taxon>
        <taxon>Cytophagia</taxon>
        <taxon>Cytophagales</taxon>
        <taxon>Rhodocytophagaceae</taxon>
        <taxon>Xanthocytophaga</taxon>
    </lineage>
</organism>
<keyword evidence="3" id="KW-0472">Membrane</keyword>
<evidence type="ECO:0000313" key="6">
    <source>
        <dbReference type="Proteomes" id="UP001241110"/>
    </source>
</evidence>
<gene>
    <name evidence="5" type="ORF">QNI16_32655</name>
</gene>
<dbReference type="EMBL" id="JASJOS010000019">
    <property type="protein sequence ID" value="MDJ1485288.1"/>
    <property type="molecule type" value="Genomic_DNA"/>
</dbReference>
<dbReference type="InterPro" id="IPR016047">
    <property type="entry name" value="M23ase_b-sheet_dom"/>
</dbReference>
<dbReference type="Gene3D" id="2.70.70.10">
    <property type="entry name" value="Glucose Permease (Domain IIA)"/>
    <property type="match status" value="1"/>
</dbReference>
<dbReference type="PANTHER" id="PTHR21666">
    <property type="entry name" value="PEPTIDASE-RELATED"/>
    <property type="match status" value="1"/>
</dbReference>
<name>A0AAE3QZC1_9BACT</name>
<keyword evidence="5" id="KW-0378">Hydrolase</keyword>
<evidence type="ECO:0000313" key="5">
    <source>
        <dbReference type="EMBL" id="MDJ1485288.1"/>
    </source>
</evidence>
<dbReference type="Pfam" id="PF01551">
    <property type="entry name" value="Peptidase_M23"/>
    <property type="match status" value="1"/>
</dbReference>
<proteinExistence type="predicted"/>
<dbReference type="CDD" id="cd12797">
    <property type="entry name" value="M23_peptidase"/>
    <property type="match status" value="1"/>
</dbReference>
<evidence type="ECO:0000259" key="4">
    <source>
        <dbReference type="Pfam" id="PF01551"/>
    </source>
</evidence>
<dbReference type="Proteomes" id="UP001241110">
    <property type="component" value="Unassembled WGS sequence"/>
</dbReference>
<evidence type="ECO:0000256" key="1">
    <source>
        <dbReference type="ARBA" id="ARBA00022729"/>
    </source>
</evidence>
<keyword evidence="3" id="KW-1133">Transmembrane helix</keyword>
<evidence type="ECO:0000256" key="2">
    <source>
        <dbReference type="SAM" id="MobiDB-lite"/>
    </source>
</evidence>
<dbReference type="InterPro" id="IPR011055">
    <property type="entry name" value="Dup_hybrid_motif"/>
</dbReference>
<dbReference type="PANTHER" id="PTHR21666:SF289">
    <property type="entry name" value="L-ALA--D-GLU ENDOPEPTIDASE"/>
    <property type="match status" value="1"/>
</dbReference>
<keyword evidence="1" id="KW-0732">Signal</keyword>
<feature type="region of interest" description="Disordered" evidence="2">
    <location>
        <begin position="116"/>
        <end position="138"/>
    </location>
</feature>
<feature type="transmembrane region" description="Helical" evidence="3">
    <location>
        <begin position="38"/>
        <end position="61"/>
    </location>
</feature>
<dbReference type="GO" id="GO:0004222">
    <property type="term" value="F:metalloendopeptidase activity"/>
    <property type="evidence" value="ECO:0007669"/>
    <property type="project" value="TreeGrafter"/>
</dbReference>
<evidence type="ECO:0000256" key="3">
    <source>
        <dbReference type="SAM" id="Phobius"/>
    </source>
</evidence>
<dbReference type="InterPro" id="IPR050570">
    <property type="entry name" value="Cell_wall_metabolism_enzyme"/>
</dbReference>
<dbReference type="AlphaFoldDB" id="A0AAE3QZC1"/>
<comment type="caution">
    <text evidence="5">The sequence shown here is derived from an EMBL/GenBank/DDBJ whole genome shotgun (WGS) entry which is preliminary data.</text>
</comment>
<dbReference type="SUPFAM" id="SSF51261">
    <property type="entry name" value="Duplicated hybrid motif"/>
    <property type="match status" value="1"/>
</dbReference>
<dbReference type="EC" id="3.4.-.-" evidence="5"/>
<accession>A0AAE3QZC1</accession>
<sequence length="291" mass="32182">MKANSTLWTRLTERYLLVIRNEDNFAEKTSFNFTYAKLLVITTASLIVLFLASIFVSNFLVTKWLNPPTKEAQTTRRLIELSATVDSLQNAIVARDEYLLRIQKTIQGDNEFLKAGSQDTSDVSTKKTKPPVKPADLKATNPVDAEFRNEFESASKAQTAAETGSVNTDMFLFSPLRGAIISDKFNPKNNHWGVDLVSKKGEPIHAVLNGTVILASWTQDSGNIIAIQHSNQLISIYKHNSSLLKKVGDFVKAGESVAILGNSGELTSGPHLHFELWSKGNPVNPEDFIAF</sequence>
<reference evidence="5" key="1">
    <citation type="submission" date="2023-05" db="EMBL/GenBank/DDBJ databases">
        <authorList>
            <person name="Zhang X."/>
        </authorList>
    </citation>
    <scope>NUCLEOTIDE SEQUENCE</scope>
    <source>
        <strain evidence="5">YF14B1</strain>
    </source>
</reference>
<feature type="domain" description="M23ase beta-sheet core" evidence="4">
    <location>
        <begin position="190"/>
        <end position="285"/>
    </location>
</feature>
<protein>
    <submittedName>
        <fullName evidence="5">M23 family metallopeptidase</fullName>
        <ecNumber evidence="5">3.4.-.-</ecNumber>
    </submittedName>
</protein>
<dbReference type="RefSeq" id="WP_313987636.1">
    <property type="nucleotide sequence ID" value="NZ_JASJOS010000019.1"/>
</dbReference>
<keyword evidence="3" id="KW-0812">Transmembrane</keyword>